<sequence length="115" mass="13123">MRVVAVGQIAPHTLTVVSEADHGADLEYVIPAFVDPLPQDGERILCWRCLRWTHLWIDATHISRSSGQRMRLICCSRCFIEGRAVRDCEIHAMSSAVRPEHLQYPRWPSERPSSS</sequence>
<evidence type="ECO:0000313" key="1">
    <source>
        <dbReference type="EMBL" id="RBQ13959.1"/>
    </source>
</evidence>
<dbReference type="AlphaFoldDB" id="A0A366LKK0"/>
<gene>
    <name evidence="1" type="ORF">DP939_43020</name>
</gene>
<dbReference type="Proteomes" id="UP000253303">
    <property type="component" value="Unassembled WGS sequence"/>
</dbReference>
<organism evidence="1 2">
    <name type="scientific">Spongiactinospora rosea</name>
    <dbReference type="NCBI Taxonomy" id="2248750"/>
    <lineage>
        <taxon>Bacteria</taxon>
        <taxon>Bacillati</taxon>
        <taxon>Actinomycetota</taxon>
        <taxon>Actinomycetes</taxon>
        <taxon>Streptosporangiales</taxon>
        <taxon>Streptosporangiaceae</taxon>
        <taxon>Spongiactinospora</taxon>
    </lineage>
</organism>
<proteinExistence type="predicted"/>
<reference evidence="1 2" key="1">
    <citation type="submission" date="2018-06" db="EMBL/GenBank/DDBJ databases">
        <title>Sphaerisporangium craniellae sp. nov., isolated from a marine sponge in the South China Sea.</title>
        <authorList>
            <person name="Li L."/>
        </authorList>
    </citation>
    <scope>NUCLEOTIDE SEQUENCE [LARGE SCALE GENOMIC DNA]</scope>
    <source>
        <strain evidence="1 2">LHW63015</strain>
    </source>
</reference>
<accession>A0A366LKK0</accession>
<keyword evidence="2" id="KW-1185">Reference proteome</keyword>
<protein>
    <submittedName>
        <fullName evidence="1">Uncharacterized protein</fullName>
    </submittedName>
</protein>
<comment type="caution">
    <text evidence="1">The sequence shown here is derived from an EMBL/GenBank/DDBJ whole genome shotgun (WGS) entry which is preliminary data.</text>
</comment>
<dbReference type="EMBL" id="QMEY01000041">
    <property type="protein sequence ID" value="RBQ13959.1"/>
    <property type="molecule type" value="Genomic_DNA"/>
</dbReference>
<evidence type="ECO:0000313" key="2">
    <source>
        <dbReference type="Proteomes" id="UP000253303"/>
    </source>
</evidence>
<name>A0A366LKK0_9ACTN</name>